<accession>A0ABM7NMP1</accession>
<protein>
    <recommendedName>
        <fullName evidence="4">Permease</fullName>
    </recommendedName>
</protein>
<reference evidence="2 3" key="1">
    <citation type="submission" date="2021-02" db="EMBL/GenBank/DDBJ databases">
        <title>Nitrogen-fixing ability and nitrogen fixation related genes of thermophilic fermentative bacteria in the genus Caldicellulosiruptor.</title>
        <authorList>
            <person name="Chen Y."/>
            <person name="Nishihara A."/>
            <person name="Haruta S."/>
        </authorList>
    </citation>
    <scope>NUCLEOTIDE SEQUENCE [LARGE SCALE GENOMIC DNA]</scope>
    <source>
        <strain evidence="2 3">YA01</strain>
    </source>
</reference>
<keyword evidence="1" id="KW-0812">Transmembrane</keyword>
<feature type="transmembrane region" description="Helical" evidence="1">
    <location>
        <begin position="143"/>
        <end position="165"/>
    </location>
</feature>
<keyword evidence="1" id="KW-1133">Transmembrane helix</keyword>
<organism evidence="2 3">
    <name type="scientific">Caldicellulosiruptor diazotrophicus</name>
    <dbReference type="NCBI Taxonomy" id="2806205"/>
    <lineage>
        <taxon>Bacteria</taxon>
        <taxon>Bacillati</taxon>
        <taxon>Bacillota</taxon>
        <taxon>Bacillota incertae sedis</taxon>
        <taxon>Caldicellulosiruptorales</taxon>
        <taxon>Caldicellulosiruptoraceae</taxon>
        <taxon>Caldicellulosiruptor</taxon>
    </lineage>
</organism>
<evidence type="ECO:0008006" key="4">
    <source>
        <dbReference type="Google" id="ProtNLM"/>
    </source>
</evidence>
<dbReference type="RefSeq" id="WP_207178139.1">
    <property type="nucleotide sequence ID" value="NZ_AP024480.1"/>
</dbReference>
<evidence type="ECO:0000256" key="1">
    <source>
        <dbReference type="SAM" id="Phobius"/>
    </source>
</evidence>
<sequence length="196" mass="22425">MKTKKIFLYSFHIIKNHFLTTVIFIAFMYLYFSVFRGVTSQLISGIFICLIYLYGNFSSGRFHAKKRDALSLLEAVVAIAIASLPTIVLAILATNYVSLNNKGFLNTHWANVTFRLWNSPFIGVYSYADEIAKAKNSVNVIIITYWITSLFLPVSSWLGYLIGVLEKKEFIKLPEYTFLPKKKSQNKKESKTGKSY</sequence>
<evidence type="ECO:0000313" key="3">
    <source>
        <dbReference type="Proteomes" id="UP000663623"/>
    </source>
</evidence>
<keyword evidence="1" id="KW-0472">Membrane</keyword>
<dbReference type="Proteomes" id="UP000663623">
    <property type="component" value="Chromosome"/>
</dbReference>
<feature type="transmembrane region" description="Helical" evidence="1">
    <location>
        <begin position="69"/>
        <end position="93"/>
    </location>
</feature>
<gene>
    <name evidence="2" type="ORF">CaldiYA01_13580</name>
</gene>
<name>A0ABM7NMP1_9FIRM</name>
<keyword evidence="3" id="KW-1185">Reference proteome</keyword>
<dbReference type="EMBL" id="AP024480">
    <property type="protein sequence ID" value="BCS81398.1"/>
    <property type="molecule type" value="Genomic_DNA"/>
</dbReference>
<feature type="transmembrane region" description="Helical" evidence="1">
    <location>
        <begin position="7"/>
        <end position="32"/>
    </location>
</feature>
<evidence type="ECO:0000313" key="2">
    <source>
        <dbReference type="EMBL" id="BCS81398.1"/>
    </source>
</evidence>
<feature type="transmembrane region" description="Helical" evidence="1">
    <location>
        <begin position="38"/>
        <end position="57"/>
    </location>
</feature>
<proteinExistence type="predicted"/>